<evidence type="ECO:0000313" key="11">
    <source>
        <dbReference type="EMBL" id="ADZ84413.1"/>
    </source>
</evidence>
<sequence>MCTALTLKSKDGFHFFGRNMDLEYSFNQSVILVPRKYQWENVISKKILPIKYAILGMGVIINDHPLLADGLNEKGLACAGLNFPHYCYHSPEPYPDKINIGPYDFILWILSNFETVEEVKAAVSQVNLVNIPFAPDVALSTLHWIVYDKQDQCIVIEQTKEKFCVFENKIGVLTNPPTFDWHIDNLKQYIHLSSKWVEGTTWYKQELNPDSCGLGLVGIPGDFYPPARFVRVAYLKSHATHLDNEMTTLAEFYHILNNVAMPGGAVIKPKSKEEFTLYTSCMALEKGVYYYSTYNNLQLNAIAFEKEDLDQEQLKSFEYLDSLSINNQN</sequence>
<proteinExistence type="inferred from homology"/>
<dbReference type="MEROPS" id="C59.951"/>
<protein>
    <recommendedName>
        <fullName evidence="5">choloylglycine hydrolase</fullName>
        <ecNumber evidence="5">3.5.1.24</ecNumber>
    </recommendedName>
    <alternativeName>
        <fullName evidence="6">Bile salt hydrolase</fullName>
    </alternativeName>
    <alternativeName>
        <fullName evidence="7">Choloylglycine hydrolase</fullName>
    </alternativeName>
</protein>
<dbReference type="KEGG" id="cle:Clole_2713"/>
<evidence type="ECO:0000256" key="9">
    <source>
        <dbReference type="ARBA" id="ARBA00048897"/>
    </source>
</evidence>
<evidence type="ECO:0000256" key="5">
    <source>
        <dbReference type="ARBA" id="ARBA00044769"/>
    </source>
</evidence>
<dbReference type="Gene3D" id="3.60.60.10">
    <property type="entry name" value="Penicillin V Acylase, Chain A"/>
    <property type="match status" value="1"/>
</dbReference>
<dbReference type="Proteomes" id="UP000008467">
    <property type="component" value="Chromosome"/>
</dbReference>
<dbReference type="NCBIfam" id="NF038245">
    <property type="entry name" value="bile_salt_hydro"/>
    <property type="match status" value="1"/>
</dbReference>
<dbReference type="EMBL" id="CP002582">
    <property type="protein sequence ID" value="ADZ84413.1"/>
    <property type="molecule type" value="Genomic_DNA"/>
</dbReference>
<dbReference type="RefSeq" id="WP_013657706.1">
    <property type="nucleotide sequence ID" value="NC_015275.1"/>
</dbReference>
<keyword evidence="3 11" id="KW-0378">Hydrolase</keyword>
<accession>F2JJC0</accession>
<dbReference type="SUPFAM" id="SSF56235">
    <property type="entry name" value="N-terminal nucleophile aminohydrolases (Ntn hydrolases)"/>
    <property type="match status" value="1"/>
</dbReference>
<dbReference type="HOGENOM" id="CLU_045206_1_0_9"/>
<reference evidence="11 12" key="1">
    <citation type="journal article" date="2011" name="J. Bacteriol.">
        <title>Complete genome sequence of the cellulose-degrading bacterium Cellulosilyticum lentocellum.</title>
        <authorList>
            <consortium name="US DOE Joint Genome Institute"/>
            <person name="Miller D.A."/>
            <person name="Suen G."/>
            <person name="Bruce D."/>
            <person name="Copeland A."/>
            <person name="Cheng J.F."/>
            <person name="Detter C."/>
            <person name="Goodwin L.A."/>
            <person name="Han C.S."/>
            <person name="Hauser L.J."/>
            <person name="Land M.L."/>
            <person name="Lapidus A."/>
            <person name="Lucas S."/>
            <person name="Meincke L."/>
            <person name="Pitluck S."/>
            <person name="Tapia R."/>
            <person name="Teshima H."/>
            <person name="Woyke T."/>
            <person name="Fox B.G."/>
            <person name="Angert E.R."/>
            <person name="Currie C.R."/>
        </authorList>
    </citation>
    <scope>NUCLEOTIDE SEQUENCE [LARGE SCALE GENOMIC DNA]</scope>
    <source>
        <strain evidence="12">ATCC 49066 / DSM 5427 / NCIMB 11756 / RHM5</strain>
    </source>
</reference>
<evidence type="ECO:0000256" key="8">
    <source>
        <dbReference type="ARBA" id="ARBA00047285"/>
    </source>
</evidence>
<evidence type="ECO:0000256" key="3">
    <source>
        <dbReference type="ARBA" id="ARBA00022801"/>
    </source>
</evidence>
<dbReference type="PANTHER" id="PTHR35527">
    <property type="entry name" value="CHOLOYLGLYCINE HYDROLASE"/>
    <property type="match status" value="1"/>
</dbReference>
<evidence type="ECO:0000256" key="7">
    <source>
        <dbReference type="ARBA" id="ARBA00044806"/>
    </source>
</evidence>
<dbReference type="PANTHER" id="PTHR35527:SF2">
    <property type="entry name" value="HYDROLASE"/>
    <property type="match status" value="1"/>
</dbReference>
<feature type="domain" description="Choloylglycine hydrolase/NAAA C-terminal" evidence="10">
    <location>
        <begin position="2"/>
        <end position="316"/>
    </location>
</feature>
<dbReference type="InterPro" id="IPR052193">
    <property type="entry name" value="Peptidase_C59"/>
</dbReference>
<keyword evidence="4" id="KW-0443">Lipid metabolism</keyword>
<dbReference type="InterPro" id="IPR029055">
    <property type="entry name" value="Ntn_hydrolases_N"/>
</dbReference>
<evidence type="ECO:0000256" key="2">
    <source>
        <dbReference type="ARBA" id="ARBA00006625"/>
    </source>
</evidence>
<dbReference type="EC" id="3.5.1.24" evidence="5"/>
<comment type="catalytic activity">
    <reaction evidence="9">
        <text>taurodeoxycholate + H2O = deoxycholate + taurine</text>
        <dbReference type="Rhea" id="RHEA:47556"/>
        <dbReference type="ChEBI" id="CHEBI:15377"/>
        <dbReference type="ChEBI" id="CHEBI:23614"/>
        <dbReference type="ChEBI" id="CHEBI:36261"/>
        <dbReference type="ChEBI" id="CHEBI:507393"/>
    </reaction>
    <physiologicalReaction direction="left-to-right" evidence="9">
        <dbReference type="Rhea" id="RHEA:47557"/>
    </physiologicalReaction>
</comment>
<evidence type="ECO:0000259" key="10">
    <source>
        <dbReference type="Pfam" id="PF02275"/>
    </source>
</evidence>
<dbReference type="GO" id="GO:0006629">
    <property type="term" value="P:lipid metabolic process"/>
    <property type="evidence" value="ECO:0007669"/>
    <property type="project" value="UniProtKB-KW"/>
</dbReference>
<comment type="catalytic activity">
    <reaction evidence="8">
        <text>cholate + taurine = taurocholate + H2O</text>
        <dbReference type="Rhea" id="RHEA:47108"/>
        <dbReference type="ChEBI" id="CHEBI:15377"/>
        <dbReference type="ChEBI" id="CHEBI:29747"/>
        <dbReference type="ChEBI" id="CHEBI:36257"/>
        <dbReference type="ChEBI" id="CHEBI:507393"/>
    </reaction>
    <physiologicalReaction direction="right-to-left" evidence="8">
        <dbReference type="Rhea" id="RHEA:47110"/>
    </physiologicalReaction>
</comment>
<dbReference type="Pfam" id="PF02275">
    <property type="entry name" value="CBAH"/>
    <property type="match status" value="1"/>
</dbReference>
<keyword evidence="12" id="KW-1185">Reference proteome</keyword>
<evidence type="ECO:0000256" key="6">
    <source>
        <dbReference type="ARBA" id="ARBA00044804"/>
    </source>
</evidence>
<evidence type="ECO:0000256" key="4">
    <source>
        <dbReference type="ARBA" id="ARBA00023098"/>
    </source>
</evidence>
<dbReference type="eggNOG" id="COG3049">
    <property type="taxonomic scope" value="Bacteria"/>
</dbReference>
<gene>
    <name evidence="11" type="ordered locus">Clole_2713</name>
</gene>
<comment type="similarity">
    <text evidence="2">Belongs to the peptidase C59 family.</text>
</comment>
<dbReference type="CDD" id="cd00542">
    <property type="entry name" value="Ntn_PVA"/>
    <property type="match status" value="1"/>
</dbReference>
<organism evidence="11 12">
    <name type="scientific">Cellulosilyticum lentocellum (strain ATCC 49066 / DSM 5427 / NCIMB 11756 / RHM5)</name>
    <name type="common">Clostridium lentocellum</name>
    <dbReference type="NCBI Taxonomy" id="642492"/>
    <lineage>
        <taxon>Bacteria</taxon>
        <taxon>Bacillati</taxon>
        <taxon>Bacillota</taxon>
        <taxon>Clostridia</taxon>
        <taxon>Lachnospirales</taxon>
        <taxon>Cellulosilyticaceae</taxon>
        <taxon>Cellulosilyticum</taxon>
    </lineage>
</organism>
<dbReference type="InterPro" id="IPR047711">
    <property type="entry name" value="CBAH"/>
</dbReference>
<comment type="pathway">
    <text evidence="1">Lipid metabolism; bile acid biosynthesis.</text>
</comment>
<name>F2JJC0_CELLD</name>
<dbReference type="GO" id="GO:0045302">
    <property type="term" value="F:choloylglycine hydrolase activity"/>
    <property type="evidence" value="ECO:0007669"/>
    <property type="project" value="UniProtKB-EC"/>
</dbReference>
<dbReference type="InterPro" id="IPR029132">
    <property type="entry name" value="CBAH/NAAA_C"/>
</dbReference>
<evidence type="ECO:0000256" key="1">
    <source>
        <dbReference type="ARBA" id="ARBA00004860"/>
    </source>
</evidence>
<evidence type="ECO:0000313" key="12">
    <source>
        <dbReference type="Proteomes" id="UP000008467"/>
    </source>
</evidence>
<dbReference type="AlphaFoldDB" id="F2JJC0"/>
<dbReference type="STRING" id="642492.Clole_2713"/>